<keyword evidence="3" id="KW-1185">Reference proteome</keyword>
<dbReference type="Gene3D" id="3.10.105.10">
    <property type="entry name" value="Dipeptide-binding Protein, Domain 3"/>
    <property type="match status" value="1"/>
</dbReference>
<dbReference type="GO" id="GO:0043190">
    <property type="term" value="C:ATP-binding cassette (ABC) transporter complex"/>
    <property type="evidence" value="ECO:0007669"/>
    <property type="project" value="InterPro"/>
</dbReference>
<dbReference type="Gene3D" id="3.40.190.10">
    <property type="entry name" value="Periplasmic binding protein-like II"/>
    <property type="match status" value="1"/>
</dbReference>
<dbReference type="SUPFAM" id="SSF53850">
    <property type="entry name" value="Periplasmic binding protein-like II"/>
    <property type="match status" value="1"/>
</dbReference>
<dbReference type="GO" id="GO:0030288">
    <property type="term" value="C:outer membrane-bounded periplasmic space"/>
    <property type="evidence" value="ECO:0007669"/>
    <property type="project" value="UniProtKB-ARBA"/>
</dbReference>
<evidence type="ECO:0000313" key="2">
    <source>
        <dbReference type="EMBL" id="TDU31717.1"/>
    </source>
</evidence>
<protein>
    <submittedName>
        <fullName evidence="2">Peptide/nickel transport system substrate-binding protein</fullName>
    </submittedName>
</protein>
<evidence type="ECO:0000259" key="1">
    <source>
        <dbReference type="Pfam" id="PF00496"/>
    </source>
</evidence>
<dbReference type="InterPro" id="IPR039424">
    <property type="entry name" value="SBP_5"/>
</dbReference>
<sequence length="532" mass="59134">MSTTDRSRREFLRAATAVGGGLILGGGLLGCGERDAAAGTATAAAKDPTPRHGGRLRFGIIDGDLSGNLDAHKPAGIGSTIRGFAIYSKLWEWSEEMTPRLALAEEAETNADATTWTIRLRKGLEFHNGKTITADDVIFSTLRLTDPELASPYRHLVSGIDRSRIEKLDERTVRINMKEGHGFLPLADAWVNFGGIVPPDYHPVINPVGAGPYRIKDFKPGQRALLTRFENYYKPSKPYTDELEIIEFKDQTSRYAALVGGQVDLVYGLAPEQTALFRNNPRASLQVSEAHRWQGFSLNLKKTPFDDVRVRQAFRLIADREELIRRVLNGQGRLANDLYSPRDPTFLATLPQRHQDLDRAKALLREAGHERLSLELVASAAGSAAAVAFAEQARRAGVELKIRQVDLATFNGPQMRDWQISTYEGMGESYLSTAARTDGPISASNRTNFSDERFDELFRTAVQRTDVQARVPLAHEMQQIQHERGGLLIWAYSNVLDGVSPRVGGISPEHSHFSTWRFENFWLRDAQPATTA</sequence>
<reference evidence="2 3" key="1">
    <citation type="submission" date="2019-03" db="EMBL/GenBank/DDBJ databases">
        <title>Genomic Encyclopedia of Type Strains, Phase IV (KMG-IV): sequencing the most valuable type-strain genomes for metagenomic binning, comparative biology and taxonomic classification.</title>
        <authorList>
            <person name="Goeker M."/>
        </authorList>
    </citation>
    <scope>NUCLEOTIDE SEQUENCE [LARGE SCALE GENOMIC DNA]</scope>
    <source>
        <strain evidence="2 3">DSM 26377</strain>
    </source>
</reference>
<dbReference type="Pfam" id="PF00496">
    <property type="entry name" value="SBP_bac_5"/>
    <property type="match status" value="1"/>
</dbReference>
<dbReference type="InterPro" id="IPR000914">
    <property type="entry name" value="SBP_5_dom"/>
</dbReference>
<dbReference type="PROSITE" id="PS51318">
    <property type="entry name" value="TAT"/>
    <property type="match status" value="1"/>
</dbReference>
<dbReference type="PANTHER" id="PTHR30290">
    <property type="entry name" value="PERIPLASMIC BINDING COMPONENT OF ABC TRANSPORTER"/>
    <property type="match status" value="1"/>
</dbReference>
<dbReference type="Proteomes" id="UP000295341">
    <property type="component" value="Unassembled WGS sequence"/>
</dbReference>
<dbReference type="PROSITE" id="PS51257">
    <property type="entry name" value="PROKAR_LIPOPROTEIN"/>
    <property type="match status" value="1"/>
</dbReference>
<gene>
    <name evidence="2" type="ORF">DFR24_1096</name>
</gene>
<evidence type="ECO:0000313" key="3">
    <source>
        <dbReference type="Proteomes" id="UP000295341"/>
    </source>
</evidence>
<dbReference type="AlphaFoldDB" id="A0A4R7PCG6"/>
<comment type="caution">
    <text evidence="2">The sequence shown here is derived from an EMBL/GenBank/DDBJ whole genome shotgun (WGS) entry which is preliminary data.</text>
</comment>
<proteinExistence type="predicted"/>
<dbReference type="GO" id="GO:0015833">
    <property type="term" value="P:peptide transport"/>
    <property type="evidence" value="ECO:0007669"/>
    <property type="project" value="TreeGrafter"/>
</dbReference>
<dbReference type="CDD" id="cd08503">
    <property type="entry name" value="PBP2_NikA_DppA_OppA_like_17"/>
    <property type="match status" value="1"/>
</dbReference>
<feature type="domain" description="Solute-binding protein family 5" evidence="1">
    <location>
        <begin position="99"/>
        <end position="423"/>
    </location>
</feature>
<dbReference type="RefSeq" id="WP_133880278.1">
    <property type="nucleotide sequence ID" value="NZ_MWIN01000012.1"/>
</dbReference>
<name>A0A4R7PCG6_9GAMM</name>
<dbReference type="InterPro" id="IPR006311">
    <property type="entry name" value="TAT_signal"/>
</dbReference>
<dbReference type="OrthoDB" id="9801912at2"/>
<organism evidence="2 3">
    <name type="scientific">Panacagrimonas perspica</name>
    <dbReference type="NCBI Taxonomy" id="381431"/>
    <lineage>
        <taxon>Bacteria</taxon>
        <taxon>Pseudomonadati</taxon>
        <taxon>Pseudomonadota</taxon>
        <taxon>Gammaproteobacteria</taxon>
        <taxon>Nevskiales</taxon>
        <taxon>Nevskiaceae</taxon>
        <taxon>Panacagrimonas</taxon>
    </lineage>
</organism>
<dbReference type="EMBL" id="SOBT01000008">
    <property type="protein sequence ID" value="TDU31717.1"/>
    <property type="molecule type" value="Genomic_DNA"/>
</dbReference>
<dbReference type="PIRSF" id="PIRSF002741">
    <property type="entry name" value="MppA"/>
    <property type="match status" value="1"/>
</dbReference>
<accession>A0A4R7PCG6</accession>
<dbReference type="GO" id="GO:1904680">
    <property type="term" value="F:peptide transmembrane transporter activity"/>
    <property type="evidence" value="ECO:0007669"/>
    <property type="project" value="TreeGrafter"/>
</dbReference>
<dbReference type="InterPro" id="IPR030678">
    <property type="entry name" value="Peptide/Ni-bd"/>
</dbReference>